<dbReference type="RefSeq" id="WP_207620492.1">
    <property type="nucleotide sequence ID" value="NZ_BSPM01000004.1"/>
</dbReference>
<proteinExistence type="predicted"/>
<sequence>MSEPDQNPMADAAAIAAKAPAPGGLTPYLSLSDAAAASAFYQTAFAAEEAIRIPGPDGKRLIHCHLTINGAHLFVNDAFPDFGHPLEEPKGYALHLAVDHVQPWFDRAIAAGCTAVTPPRREFWGDWFAQLRDPFGVSWSIGGKEP</sequence>
<evidence type="ECO:0000313" key="3">
    <source>
        <dbReference type="Proteomes" id="UP000294547"/>
    </source>
</evidence>
<keyword evidence="3" id="KW-1185">Reference proteome</keyword>
<dbReference type="Proteomes" id="UP000294547">
    <property type="component" value="Unassembled WGS sequence"/>
</dbReference>
<reference evidence="2 3" key="1">
    <citation type="submission" date="2019-03" db="EMBL/GenBank/DDBJ databases">
        <title>Genomic Encyclopedia of Type Strains, Phase IV (KMG-IV): sequencing the most valuable type-strain genomes for metagenomic binning, comparative biology and taxonomic classification.</title>
        <authorList>
            <person name="Goeker M."/>
        </authorList>
    </citation>
    <scope>NUCLEOTIDE SEQUENCE [LARGE SCALE GENOMIC DNA]</scope>
    <source>
        <strain evidence="2 3">DSM 102969</strain>
    </source>
</reference>
<evidence type="ECO:0000259" key="1">
    <source>
        <dbReference type="PROSITE" id="PS51819"/>
    </source>
</evidence>
<name>A0A4R6RFJ6_9HYPH</name>
<dbReference type="InterPro" id="IPR004360">
    <property type="entry name" value="Glyas_Fos-R_dOase_dom"/>
</dbReference>
<evidence type="ECO:0000313" key="2">
    <source>
        <dbReference type="EMBL" id="TDP85083.1"/>
    </source>
</evidence>
<comment type="caution">
    <text evidence="2">The sequence shown here is derived from an EMBL/GenBank/DDBJ whole genome shotgun (WGS) entry which is preliminary data.</text>
</comment>
<dbReference type="Pfam" id="PF00903">
    <property type="entry name" value="Glyoxalase"/>
    <property type="match status" value="1"/>
</dbReference>
<protein>
    <submittedName>
        <fullName evidence="2">Putative glyoxalase superfamily protein PhnB</fullName>
    </submittedName>
</protein>
<dbReference type="PANTHER" id="PTHR34109:SF1">
    <property type="entry name" value="VOC DOMAIN-CONTAINING PROTEIN"/>
    <property type="match status" value="1"/>
</dbReference>
<feature type="domain" description="VOC" evidence="1">
    <location>
        <begin position="21"/>
        <end position="144"/>
    </location>
</feature>
<dbReference type="EMBL" id="SNXY01000007">
    <property type="protein sequence ID" value="TDP85083.1"/>
    <property type="molecule type" value="Genomic_DNA"/>
</dbReference>
<dbReference type="InterPro" id="IPR037523">
    <property type="entry name" value="VOC_core"/>
</dbReference>
<dbReference type="Gene3D" id="3.10.180.10">
    <property type="entry name" value="2,3-Dihydroxybiphenyl 1,2-Dioxygenase, domain 1"/>
    <property type="match status" value="1"/>
</dbReference>
<dbReference type="AlphaFoldDB" id="A0A4R6RFJ6"/>
<dbReference type="PANTHER" id="PTHR34109">
    <property type="entry name" value="BNAUNNG04460D PROTEIN-RELATED"/>
    <property type="match status" value="1"/>
</dbReference>
<organism evidence="2 3">
    <name type="scientific">Oharaeibacter diazotrophicus</name>
    <dbReference type="NCBI Taxonomy" id="1920512"/>
    <lineage>
        <taxon>Bacteria</taxon>
        <taxon>Pseudomonadati</taxon>
        <taxon>Pseudomonadota</taxon>
        <taxon>Alphaproteobacteria</taxon>
        <taxon>Hyphomicrobiales</taxon>
        <taxon>Pleomorphomonadaceae</taxon>
        <taxon>Oharaeibacter</taxon>
    </lineage>
</organism>
<dbReference type="PROSITE" id="PS51819">
    <property type="entry name" value="VOC"/>
    <property type="match status" value="1"/>
</dbReference>
<accession>A0A4R6RFJ6</accession>
<dbReference type="SUPFAM" id="SSF54593">
    <property type="entry name" value="Glyoxalase/Bleomycin resistance protein/Dihydroxybiphenyl dioxygenase"/>
    <property type="match status" value="1"/>
</dbReference>
<gene>
    <name evidence="2" type="ORF">EDD54_1928</name>
</gene>
<dbReference type="InterPro" id="IPR029068">
    <property type="entry name" value="Glyas_Bleomycin-R_OHBP_Dase"/>
</dbReference>